<dbReference type="InterPro" id="IPR011256">
    <property type="entry name" value="Reg_factor_effector_dom_sf"/>
</dbReference>
<sequence length="138" mass="14462">MVGELVAAPFDRLHVEVPAAWRRFTASGVAHGAALAEASFTTESGYVEVVGALRDVDAVAVPAGHVPVLVPAGRYARLVHAGELTRIADGFARIYAWADAHAVTLGGRKLDVGYHAEGPHELYIDILEHGDGPSASGE</sequence>
<dbReference type="EMBL" id="BSVA01000001">
    <property type="protein sequence ID" value="GMA93042.1"/>
    <property type="molecule type" value="Genomic_DNA"/>
</dbReference>
<evidence type="ECO:0000313" key="1">
    <source>
        <dbReference type="EMBL" id="GMA93042.1"/>
    </source>
</evidence>
<accession>A0ABQ6JXK5</accession>
<gene>
    <name evidence="1" type="ORF">GCM10025869_35710</name>
</gene>
<name>A0ABQ6JXK5_9MICO</name>
<evidence type="ECO:0000313" key="2">
    <source>
        <dbReference type="Proteomes" id="UP001157069"/>
    </source>
</evidence>
<dbReference type="SUPFAM" id="SSF55136">
    <property type="entry name" value="Probable bacterial effector-binding domain"/>
    <property type="match status" value="1"/>
</dbReference>
<dbReference type="Proteomes" id="UP001157069">
    <property type="component" value="Unassembled WGS sequence"/>
</dbReference>
<protein>
    <recommendedName>
        <fullName evidence="3">GyrI-like domain-containing protein</fullName>
    </recommendedName>
</protein>
<evidence type="ECO:0008006" key="3">
    <source>
        <dbReference type="Google" id="ProtNLM"/>
    </source>
</evidence>
<keyword evidence="2" id="KW-1185">Reference proteome</keyword>
<organism evidence="1 2">
    <name type="scientific">Homoserinibacter gongjuensis</name>
    <dbReference type="NCBI Taxonomy" id="1162968"/>
    <lineage>
        <taxon>Bacteria</taxon>
        <taxon>Bacillati</taxon>
        <taxon>Actinomycetota</taxon>
        <taxon>Actinomycetes</taxon>
        <taxon>Micrococcales</taxon>
        <taxon>Microbacteriaceae</taxon>
        <taxon>Homoserinibacter</taxon>
    </lineage>
</organism>
<reference evidence="2" key="1">
    <citation type="journal article" date="2019" name="Int. J. Syst. Evol. Microbiol.">
        <title>The Global Catalogue of Microorganisms (GCM) 10K type strain sequencing project: providing services to taxonomists for standard genome sequencing and annotation.</title>
        <authorList>
            <consortium name="The Broad Institute Genomics Platform"/>
            <consortium name="The Broad Institute Genome Sequencing Center for Infectious Disease"/>
            <person name="Wu L."/>
            <person name="Ma J."/>
        </authorList>
    </citation>
    <scope>NUCLEOTIDE SEQUENCE [LARGE SCALE GENOMIC DNA]</scope>
    <source>
        <strain evidence="2">NBRC 108755</strain>
    </source>
</reference>
<proteinExistence type="predicted"/>
<comment type="caution">
    <text evidence="1">The sequence shown here is derived from an EMBL/GenBank/DDBJ whole genome shotgun (WGS) entry which is preliminary data.</text>
</comment>
<dbReference type="Gene3D" id="3.20.80.10">
    <property type="entry name" value="Regulatory factor, effector binding domain"/>
    <property type="match status" value="1"/>
</dbReference>